<dbReference type="Proteomes" id="UP001501600">
    <property type="component" value="Unassembled WGS sequence"/>
</dbReference>
<keyword evidence="1" id="KW-1133">Transmembrane helix</keyword>
<feature type="transmembrane region" description="Helical" evidence="1">
    <location>
        <begin position="125"/>
        <end position="142"/>
    </location>
</feature>
<feature type="transmembrane region" description="Helical" evidence="1">
    <location>
        <begin position="276"/>
        <end position="296"/>
    </location>
</feature>
<comment type="caution">
    <text evidence="2">The sequence shown here is derived from an EMBL/GenBank/DDBJ whole genome shotgun (WGS) entry which is preliminary data.</text>
</comment>
<reference evidence="3" key="1">
    <citation type="journal article" date="2019" name="Int. J. Syst. Evol. Microbiol.">
        <title>The Global Catalogue of Microorganisms (GCM) 10K type strain sequencing project: providing services to taxonomists for standard genome sequencing and annotation.</title>
        <authorList>
            <consortium name="The Broad Institute Genomics Platform"/>
            <consortium name="The Broad Institute Genome Sequencing Center for Infectious Disease"/>
            <person name="Wu L."/>
            <person name="Ma J."/>
        </authorList>
    </citation>
    <scope>NUCLEOTIDE SEQUENCE [LARGE SCALE GENOMIC DNA]</scope>
    <source>
        <strain evidence="3">JCM 18720</strain>
    </source>
</reference>
<evidence type="ECO:0000313" key="2">
    <source>
        <dbReference type="EMBL" id="GAA5186104.1"/>
    </source>
</evidence>
<keyword evidence="1" id="KW-0812">Transmembrane</keyword>
<feature type="transmembrane region" description="Helical" evidence="1">
    <location>
        <begin position="316"/>
        <end position="334"/>
    </location>
</feature>
<feature type="transmembrane region" description="Helical" evidence="1">
    <location>
        <begin position="184"/>
        <end position="205"/>
    </location>
</feature>
<accession>A0ABP9RST8</accession>
<evidence type="ECO:0000313" key="3">
    <source>
        <dbReference type="Proteomes" id="UP001501600"/>
    </source>
</evidence>
<dbReference type="NCBIfam" id="TIGR00341">
    <property type="entry name" value="TIGR00341 family protein"/>
    <property type="match status" value="1"/>
</dbReference>
<dbReference type="EMBL" id="BAABLF010000001">
    <property type="protein sequence ID" value="GAA5186104.1"/>
    <property type="molecule type" value="Genomic_DNA"/>
</dbReference>
<protein>
    <submittedName>
        <fullName evidence="2">TIGR00341 family protein</fullName>
    </submittedName>
</protein>
<feature type="transmembrane region" description="Helical" evidence="1">
    <location>
        <begin position="148"/>
        <end position="172"/>
    </location>
</feature>
<evidence type="ECO:0000256" key="1">
    <source>
        <dbReference type="SAM" id="Phobius"/>
    </source>
</evidence>
<feature type="transmembrane region" description="Helical" evidence="1">
    <location>
        <begin position="217"/>
        <end position="236"/>
    </location>
</feature>
<gene>
    <name evidence="2" type="ORF">GCM10025772_00910</name>
</gene>
<dbReference type="RefSeq" id="WP_345315062.1">
    <property type="nucleotide sequence ID" value="NZ_BAABLF010000001.1"/>
</dbReference>
<keyword evidence="1" id="KW-0472">Membrane</keyword>
<organism evidence="2 3">
    <name type="scientific">Ferrimonas gelatinilytica</name>
    <dbReference type="NCBI Taxonomy" id="1255257"/>
    <lineage>
        <taxon>Bacteria</taxon>
        <taxon>Pseudomonadati</taxon>
        <taxon>Pseudomonadota</taxon>
        <taxon>Gammaproteobacteria</taxon>
        <taxon>Alteromonadales</taxon>
        <taxon>Ferrimonadaceae</taxon>
        <taxon>Ferrimonas</taxon>
    </lineage>
</organism>
<dbReference type="PANTHER" id="PTHR20992:SF9">
    <property type="entry name" value="AT15442P-RELATED"/>
    <property type="match status" value="1"/>
</dbReference>
<name>A0ABP9RST8_9GAMM</name>
<keyword evidence="3" id="KW-1185">Reference proteome</keyword>
<dbReference type="PANTHER" id="PTHR20992">
    <property type="entry name" value="AT15442P-RELATED"/>
    <property type="match status" value="1"/>
</dbReference>
<dbReference type="InterPro" id="IPR005240">
    <property type="entry name" value="DUF389"/>
</dbReference>
<sequence>MALRLMQVMIPADAESELKPLLEGCDILTSWCDDSEPARLIVQLQLPAEKSEALMDDLEECFEEHEDFQLLLLPLEAVLPHPTPEDDTAPNTNGYTGSDSLKETIRVSREELYSNLGETLGVNRAFIAMILLSTVVAAVGLIQNDVAVIIGAMVIAPLLGPNVAMSLSATLADRELFLNALRTAIAGTAVALLASVLIGLGHPVTPDNPAIAARSDFNYSDIILALAAGSAGTFAFTRGQANAVIGVMVAVALIPPLVACGLLLGSGHFSESAGALVLVLTNIICINLAGILTFIFQGVRPRRVWESKRAEKARRYTLAIWLVLLVLLLTLGWLTRQLPDLFG</sequence>
<dbReference type="Pfam" id="PF04087">
    <property type="entry name" value="DUF389"/>
    <property type="match status" value="1"/>
</dbReference>
<feature type="transmembrane region" description="Helical" evidence="1">
    <location>
        <begin position="243"/>
        <end position="264"/>
    </location>
</feature>
<proteinExistence type="predicted"/>